<dbReference type="InterPro" id="IPR036986">
    <property type="entry name" value="S4_RNA-bd_sf"/>
</dbReference>
<evidence type="ECO:0000256" key="1">
    <source>
        <dbReference type="ARBA" id="ARBA00000073"/>
    </source>
</evidence>
<dbReference type="GO" id="GO:0003723">
    <property type="term" value="F:RNA binding"/>
    <property type="evidence" value="ECO:0007669"/>
    <property type="project" value="UniProtKB-KW"/>
</dbReference>
<dbReference type="InterPro" id="IPR050343">
    <property type="entry name" value="RsuA_PseudoU_synthase"/>
</dbReference>
<evidence type="ECO:0000256" key="3">
    <source>
        <dbReference type="ARBA" id="ARBA00023235"/>
    </source>
</evidence>
<dbReference type="Gene3D" id="3.30.2350.10">
    <property type="entry name" value="Pseudouridine synthase"/>
    <property type="match status" value="1"/>
</dbReference>
<protein>
    <recommendedName>
        <fullName evidence="5">Pseudouridine synthase</fullName>
        <ecNumber evidence="5">5.4.99.-</ecNumber>
    </recommendedName>
</protein>
<dbReference type="PANTHER" id="PTHR47683">
    <property type="entry name" value="PSEUDOURIDINE SYNTHASE FAMILY PROTEIN-RELATED"/>
    <property type="match status" value="1"/>
</dbReference>
<dbReference type="SUPFAM" id="SSF55174">
    <property type="entry name" value="Alpha-L RNA-binding motif"/>
    <property type="match status" value="1"/>
</dbReference>
<keyword evidence="4" id="KW-0694">RNA-binding</keyword>
<dbReference type="FunFam" id="3.10.290.10:FF:000003">
    <property type="entry name" value="Pseudouridine synthase"/>
    <property type="match status" value="1"/>
</dbReference>
<dbReference type="Pfam" id="PF01479">
    <property type="entry name" value="S4"/>
    <property type="match status" value="1"/>
</dbReference>
<proteinExistence type="inferred from homology"/>
<dbReference type="InterPro" id="IPR018496">
    <property type="entry name" value="PsdUridine_synth_RsuA/RluB_CS"/>
</dbReference>
<dbReference type="CDD" id="cd00165">
    <property type="entry name" value="S4"/>
    <property type="match status" value="1"/>
</dbReference>
<feature type="domain" description="RNA-binding S4" evidence="6">
    <location>
        <begin position="27"/>
        <end position="89"/>
    </location>
</feature>
<organism evidence="7 8">
    <name type="scientific">Candidatus Aveggerthella stercoripullorum</name>
    <dbReference type="NCBI Taxonomy" id="2840688"/>
    <lineage>
        <taxon>Bacteria</taxon>
        <taxon>Bacillati</taxon>
        <taxon>Actinomycetota</taxon>
        <taxon>Coriobacteriia</taxon>
        <taxon>Eggerthellales</taxon>
        <taxon>Eggerthellaceae</taxon>
        <taxon>Eggerthellaceae incertae sedis</taxon>
        <taxon>Candidatus Aveggerthella</taxon>
    </lineage>
</organism>
<accession>A0A9D1D4Z1</accession>
<reference evidence="7" key="1">
    <citation type="submission" date="2020-10" db="EMBL/GenBank/DDBJ databases">
        <authorList>
            <person name="Gilroy R."/>
        </authorList>
    </citation>
    <scope>NUCLEOTIDE SEQUENCE</scope>
    <source>
        <strain evidence="7">ChiGjej1B1-2707</strain>
    </source>
</reference>
<dbReference type="CDD" id="cd02870">
    <property type="entry name" value="PseudoU_synth_RsuA_like"/>
    <property type="match status" value="1"/>
</dbReference>
<gene>
    <name evidence="7" type="ORF">IAA69_07355</name>
</gene>
<dbReference type="InterPro" id="IPR002942">
    <property type="entry name" value="S4_RNA-bd"/>
</dbReference>
<dbReference type="GO" id="GO:0000455">
    <property type="term" value="P:enzyme-directed rRNA pseudouridine synthesis"/>
    <property type="evidence" value="ECO:0007669"/>
    <property type="project" value="UniProtKB-ARBA"/>
</dbReference>
<name>A0A9D1D4Z1_9ACTN</name>
<comment type="caution">
    <text evidence="7">The sequence shown here is derived from an EMBL/GenBank/DDBJ whole genome shotgun (WGS) entry which is preliminary data.</text>
</comment>
<dbReference type="EC" id="5.4.99.-" evidence="5"/>
<evidence type="ECO:0000256" key="2">
    <source>
        <dbReference type="ARBA" id="ARBA00008348"/>
    </source>
</evidence>
<dbReference type="Pfam" id="PF00849">
    <property type="entry name" value="PseudoU_synth_2"/>
    <property type="match status" value="1"/>
</dbReference>
<evidence type="ECO:0000256" key="4">
    <source>
        <dbReference type="PROSITE-ProRule" id="PRU00182"/>
    </source>
</evidence>
<dbReference type="AlphaFoldDB" id="A0A9D1D4Z1"/>
<dbReference type="InterPro" id="IPR020103">
    <property type="entry name" value="PsdUridine_synth_cat_dom_sf"/>
</dbReference>
<dbReference type="EMBL" id="DVGB01000089">
    <property type="protein sequence ID" value="HIR02057.1"/>
    <property type="molecule type" value="Genomic_DNA"/>
</dbReference>
<dbReference type="InterPro" id="IPR000748">
    <property type="entry name" value="PsdUridine_synth_RsuA/RluB/E/F"/>
</dbReference>
<dbReference type="Proteomes" id="UP000824261">
    <property type="component" value="Unassembled WGS sequence"/>
</dbReference>
<dbReference type="SUPFAM" id="SSF55120">
    <property type="entry name" value="Pseudouridine synthase"/>
    <property type="match status" value="1"/>
</dbReference>
<dbReference type="Gene3D" id="3.10.290.10">
    <property type="entry name" value="RNA-binding S4 domain"/>
    <property type="match status" value="1"/>
</dbReference>
<evidence type="ECO:0000313" key="7">
    <source>
        <dbReference type="EMBL" id="HIR02057.1"/>
    </source>
</evidence>
<dbReference type="PANTHER" id="PTHR47683:SF2">
    <property type="entry name" value="RNA-BINDING S4 DOMAIN-CONTAINING PROTEIN"/>
    <property type="match status" value="1"/>
</dbReference>
<dbReference type="PROSITE" id="PS50889">
    <property type="entry name" value="S4"/>
    <property type="match status" value="1"/>
</dbReference>
<dbReference type="InterPro" id="IPR006145">
    <property type="entry name" value="PsdUridine_synth_RsuA/RluA"/>
</dbReference>
<sequence>MSSDSKTRQQGAYPRDFASTQERIVPMRLQKFLARAGAASRRGSEALMTAGRVTVNGVVVTELGSKVDPSADVVAVDGKVVRLTDVPVTLMLNKPAGYVTTMSDPHARHTVAELVPTDRFPGLFPIGRLDQDTTGLLLFSTDGELGNRLLHPRHHVEKTYEALVEGVPREEALEALRCGIQLEDGMTAPARVGLVPSCAGDPKGSARLELAIHEGRKRQVRRMCEAVGHPVVALHREWFGPLTLDGLEPGAWRLLDAAELAALGEAAGLGASC</sequence>
<comment type="similarity">
    <text evidence="2 5">Belongs to the pseudouridine synthase RsuA family.</text>
</comment>
<evidence type="ECO:0000259" key="6">
    <source>
        <dbReference type="SMART" id="SM00363"/>
    </source>
</evidence>
<dbReference type="GO" id="GO:0120159">
    <property type="term" value="F:rRNA pseudouridine synthase activity"/>
    <property type="evidence" value="ECO:0007669"/>
    <property type="project" value="UniProtKB-ARBA"/>
</dbReference>
<evidence type="ECO:0000313" key="8">
    <source>
        <dbReference type="Proteomes" id="UP000824261"/>
    </source>
</evidence>
<keyword evidence="3 5" id="KW-0413">Isomerase</keyword>
<dbReference type="PROSITE" id="PS01149">
    <property type="entry name" value="PSI_RSU"/>
    <property type="match status" value="1"/>
</dbReference>
<comment type="catalytic activity">
    <reaction evidence="1">
        <text>a uridine in RNA = a pseudouridine in RNA</text>
        <dbReference type="Rhea" id="RHEA:48348"/>
        <dbReference type="Rhea" id="RHEA-COMP:12068"/>
        <dbReference type="Rhea" id="RHEA-COMP:12069"/>
        <dbReference type="ChEBI" id="CHEBI:65314"/>
        <dbReference type="ChEBI" id="CHEBI:65315"/>
    </reaction>
</comment>
<dbReference type="SMART" id="SM00363">
    <property type="entry name" value="S4"/>
    <property type="match status" value="1"/>
</dbReference>
<evidence type="ECO:0000256" key="5">
    <source>
        <dbReference type="RuleBase" id="RU003887"/>
    </source>
</evidence>
<dbReference type="NCBIfam" id="TIGR00093">
    <property type="entry name" value="pseudouridine synthase"/>
    <property type="match status" value="1"/>
</dbReference>
<reference evidence="7" key="2">
    <citation type="journal article" date="2021" name="PeerJ">
        <title>Extensive microbial diversity within the chicken gut microbiome revealed by metagenomics and culture.</title>
        <authorList>
            <person name="Gilroy R."/>
            <person name="Ravi A."/>
            <person name="Getino M."/>
            <person name="Pursley I."/>
            <person name="Horton D.L."/>
            <person name="Alikhan N.F."/>
            <person name="Baker D."/>
            <person name="Gharbi K."/>
            <person name="Hall N."/>
            <person name="Watson M."/>
            <person name="Adriaenssens E.M."/>
            <person name="Foster-Nyarko E."/>
            <person name="Jarju S."/>
            <person name="Secka A."/>
            <person name="Antonio M."/>
            <person name="Oren A."/>
            <person name="Chaudhuri R.R."/>
            <person name="La Ragione R."/>
            <person name="Hildebrand F."/>
            <person name="Pallen M.J."/>
        </authorList>
    </citation>
    <scope>NUCLEOTIDE SEQUENCE</scope>
    <source>
        <strain evidence="7">ChiGjej1B1-2707</strain>
    </source>
</reference>